<name>A0A7C1T7E9_UNCC3</name>
<dbReference type="SUPFAM" id="SSF54523">
    <property type="entry name" value="Pili subunits"/>
    <property type="match status" value="1"/>
</dbReference>
<reference evidence="1" key="1">
    <citation type="journal article" date="2020" name="mSystems">
        <title>Genome- and Community-Level Interaction Insights into Carbon Utilization and Element Cycling Functions of Hydrothermarchaeota in Hydrothermal Sediment.</title>
        <authorList>
            <person name="Zhou Z."/>
            <person name="Liu Y."/>
            <person name="Xu W."/>
            <person name="Pan J."/>
            <person name="Luo Z.H."/>
            <person name="Li M."/>
        </authorList>
    </citation>
    <scope>NUCLEOTIDE SEQUENCE [LARGE SCALE GENOMIC DNA]</scope>
    <source>
        <strain evidence="1">HyVt-369</strain>
    </source>
</reference>
<proteinExistence type="predicted"/>
<sequence>MKKGFTIPELLVAIALFGLITGAAVNLLVSAIDAQRRSLVGQNIVSQSSFTMEYMTRALRQAQKEMADPPGGCLLQGRGYNYEATATGDGGIRFINAQGACQEFYLESGRVKEIIDAGSPENLTSDNFTVTQFSFQLLGESQADLLQPRLTLVFALESASAVQFGLRLQTTISQRNIDIVR</sequence>
<comment type="caution">
    <text evidence="1">The sequence shown here is derived from an EMBL/GenBank/DDBJ whole genome shotgun (WGS) entry which is preliminary data.</text>
</comment>
<dbReference type="InterPro" id="IPR045584">
    <property type="entry name" value="Pilin-like"/>
</dbReference>
<dbReference type="NCBIfam" id="TIGR02532">
    <property type="entry name" value="IV_pilin_GFxxxE"/>
    <property type="match status" value="1"/>
</dbReference>
<organism evidence="1">
    <name type="scientific">candidate division CPR3 bacterium</name>
    <dbReference type="NCBI Taxonomy" id="2268181"/>
    <lineage>
        <taxon>Bacteria</taxon>
        <taxon>Bacteria division CPR3</taxon>
    </lineage>
</organism>
<dbReference type="InterPro" id="IPR012902">
    <property type="entry name" value="N_methyl_site"/>
</dbReference>
<protein>
    <submittedName>
        <fullName evidence="1">Type II secretion system protein</fullName>
    </submittedName>
</protein>
<evidence type="ECO:0000313" key="1">
    <source>
        <dbReference type="EMBL" id="HEB13542.1"/>
    </source>
</evidence>
<gene>
    <name evidence="1" type="ORF">ENI13_01025</name>
</gene>
<dbReference type="AlphaFoldDB" id="A0A7C1T7E9"/>
<dbReference type="Proteomes" id="UP000885695">
    <property type="component" value="Unassembled WGS sequence"/>
</dbReference>
<dbReference type="Pfam" id="PF07963">
    <property type="entry name" value="N_methyl"/>
    <property type="match status" value="1"/>
</dbReference>
<accession>A0A7C1T7E9</accession>
<dbReference type="EMBL" id="DRHL01000056">
    <property type="protein sequence ID" value="HEB13542.1"/>
    <property type="molecule type" value="Genomic_DNA"/>
</dbReference>